<evidence type="ECO:0000313" key="9">
    <source>
        <dbReference type="Proteomes" id="UP000823926"/>
    </source>
</evidence>
<organism evidence="8 9">
    <name type="scientific">Candidatus Rikenella faecigallinarum</name>
    <dbReference type="NCBI Taxonomy" id="2838745"/>
    <lineage>
        <taxon>Bacteria</taxon>
        <taxon>Pseudomonadati</taxon>
        <taxon>Bacteroidota</taxon>
        <taxon>Bacteroidia</taxon>
        <taxon>Bacteroidales</taxon>
        <taxon>Rikenellaceae</taxon>
        <taxon>Rikenella</taxon>
    </lineage>
</organism>
<dbReference type="Gene3D" id="3.40.1710.10">
    <property type="entry name" value="abc type-2 transporter like domain"/>
    <property type="match status" value="1"/>
</dbReference>
<dbReference type="PANTHER" id="PTHR30294">
    <property type="entry name" value="MEMBRANE COMPONENT OF ABC TRANSPORTER YHHJ-RELATED"/>
    <property type="match status" value="1"/>
</dbReference>
<sequence>MKRFWKIAKTEFISIFKDGGAMLILFGAMLIYGTLYPLIYAPQVVRDFPVAVVDLDNTPASRKLTRMLDATPEADVRYMPLNLEEARQLFFARKVYGVLYIPQGYGKRILAGEQNHISLYADGSYFLLYSDFLSAVSEVTMSVGGEIQIEKLTAAGMTEKQAEWVSQPVPYDVNILYNPYGGYATAVMPPVLILIAQQLLLIGIGFVGGTWYEKGTWRRFRDYSAVRLTLAKATAYLFLYIPLMLYMFSFQYKFFGYPMNGNHTDLLLVFIPYLLSVIFLGLTFGALFRRRETSMMVLIVTSVFFLIVSGISWPKEGMPEWLYALGRLAPSSSGIDALVRIRTMGATLQQVAPEIITLWILTGVYGITAVVATRRRTHELRTAAEAARQERKMRELSSNNS</sequence>
<protein>
    <submittedName>
        <fullName evidence="8">ABC transporter permease</fullName>
    </submittedName>
</protein>
<dbReference type="AlphaFoldDB" id="A0A9D1QDH3"/>
<reference evidence="8" key="1">
    <citation type="journal article" date="2021" name="PeerJ">
        <title>Extensive microbial diversity within the chicken gut microbiome revealed by metagenomics and culture.</title>
        <authorList>
            <person name="Gilroy R."/>
            <person name="Ravi A."/>
            <person name="Getino M."/>
            <person name="Pursley I."/>
            <person name="Horton D.L."/>
            <person name="Alikhan N.F."/>
            <person name="Baker D."/>
            <person name="Gharbi K."/>
            <person name="Hall N."/>
            <person name="Watson M."/>
            <person name="Adriaenssens E.M."/>
            <person name="Foster-Nyarko E."/>
            <person name="Jarju S."/>
            <person name="Secka A."/>
            <person name="Antonio M."/>
            <person name="Oren A."/>
            <person name="Chaudhuri R.R."/>
            <person name="La Ragione R."/>
            <person name="Hildebrand F."/>
            <person name="Pallen M.J."/>
        </authorList>
    </citation>
    <scope>NUCLEOTIDE SEQUENCE</scope>
    <source>
        <strain evidence="8">ChiBcec15-1070</strain>
    </source>
</reference>
<dbReference type="GO" id="GO:0005886">
    <property type="term" value="C:plasma membrane"/>
    <property type="evidence" value="ECO:0007669"/>
    <property type="project" value="UniProtKB-SubCell"/>
</dbReference>
<evidence type="ECO:0000313" key="8">
    <source>
        <dbReference type="EMBL" id="HIW11335.1"/>
    </source>
</evidence>
<dbReference type="Proteomes" id="UP000823926">
    <property type="component" value="Unassembled WGS sequence"/>
</dbReference>
<feature type="transmembrane region" description="Helical" evidence="6">
    <location>
        <begin position="191"/>
        <end position="212"/>
    </location>
</feature>
<gene>
    <name evidence="8" type="ORF">H9888_07555</name>
</gene>
<keyword evidence="5 6" id="KW-0472">Membrane</keyword>
<name>A0A9D1QDH3_9BACT</name>
<evidence type="ECO:0000256" key="6">
    <source>
        <dbReference type="SAM" id="Phobius"/>
    </source>
</evidence>
<evidence type="ECO:0000256" key="3">
    <source>
        <dbReference type="ARBA" id="ARBA00022692"/>
    </source>
</evidence>
<accession>A0A9D1QDH3</accession>
<proteinExistence type="predicted"/>
<evidence type="ECO:0000256" key="5">
    <source>
        <dbReference type="ARBA" id="ARBA00023136"/>
    </source>
</evidence>
<dbReference type="InterPro" id="IPR051449">
    <property type="entry name" value="ABC-2_transporter_component"/>
</dbReference>
<evidence type="ECO:0000256" key="1">
    <source>
        <dbReference type="ARBA" id="ARBA00004651"/>
    </source>
</evidence>
<keyword evidence="2" id="KW-1003">Cell membrane</keyword>
<dbReference type="EMBL" id="DXHL01000034">
    <property type="protein sequence ID" value="HIW11335.1"/>
    <property type="molecule type" value="Genomic_DNA"/>
</dbReference>
<dbReference type="InterPro" id="IPR013525">
    <property type="entry name" value="ABC2_TM"/>
</dbReference>
<feature type="transmembrane region" description="Helical" evidence="6">
    <location>
        <begin position="21"/>
        <end position="39"/>
    </location>
</feature>
<comment type="subcellular location">
    <subcellularLocation>
        <location evidence="1">Cell membrane</location>
        <topology evidence="1">Multi-pass membrane protein</topology>
    </subcellularLocation>
</comment>
<feature type="transmembrane region" description="Helical" evidence="6">
    <location>
        <begin position="355"/>
        <end position="372"/>
    </location>
</feature>
<feature type="transmembrane region" description="Helical" evidence="6">
    <location>
        <begin position="266"/>
        <end position="288"/>
    </location>
</feature>
<feature type="transmembrane region" description="Helical" evidence="6">
    <location>
        <begin position="233"/>
        <end position="254"/>
    </location>
</feature>
<comment type="caution">
    <text evidence="8">The sequence shown here is derived from an EMBL/GenBank/DDBJ whole genome shotgun (WGS) entry which is preliminary data.</text>
</comment>
<dbReference type="PANTHER" id="PTHR30294:SF46">
    <property type="entry name" value="ABC TRANSPORTER PERMEASE"/>
    <property type="match status" value="1"/>
</dbReference>
<feature type="transmembrane region" description="Helical" evidence="6">
    <location>
        <begin position="295"/>
        <end position="313"/>
    </location>
</feature>
<dbReference type="GO" id="GO:0140359">
    <property type="term" value="F:ABC-type transporter activity"/>
    <property type="evidence" value="ECO:0007669"/>
    <property type="project" value="InterPro"/>
</dbReference>
<evidence type="ECO:0000256" key="2">
    <source>
        <dbReference type="ARBA" id="ARBA00022475"/>
    </source>
</evidence>
<keyword evidence="4 6" id="KW-1133">Transmembrane helix</keyword>
<evidence type="ECO:0000259" key="7">
    <source>
        <dbReference type="Pfam" id="PF12698"/>
    </source>
</evidence>
<feature type="domain" description="ABC-2 type transporter transmembrane" evidence="7">
    <location>
        <begin position="23"/>
        <end position="370"/>
    </location>
</feature>
<evidence type="ECO:0000256" key="4">
    <source>
        <dbReference type="ARBA" id="ARBA00022989"/>
    </source>
</evidence>
<dbReference type="Pfam" id="PF12698">
    <property type="entry name" value="ABC2_membrane_3"/>
    <property type="match status" value="1"/>
</dbReference>
<reference evidence="8" key="2">
    <citation type="submission" date="2021-04" db="EMBL/GenBank/DDBJ databases">
        <authorList>
            <person name="Gilroy R."/>
        </authorList>
    </citation>
    <scope>NUCLEOTIDE SEQUENCE</scope>
    <source>
        <strain evidence="8">ChiBcec15-1070</strain>
    </source>
</reference>
<keyword evidence="3 6" id="KW-0812">Transmembrane</keyword>